<dbReference type="EMBL" id="QRBI01000131">
    <property type="protein sequence ID" value="RMC03537.1"/>
    <property type="molecule type" value="Genomic_DNA"/>
</dbReference>
<reference evidence="1 2" key="1">
    <citation type="submission" date="2018-07" db="EMBL/GenBank/DDBJ databases">
        <title>A high quality draft genome assembly of the barn swallow (H. rustica rustica).</title>
        <authorList>
            <person name="Formenti G."/>
            <person name="Chiara M."/>
            <person name="Poveda L."/>
            <person name="Francoijs K.-J."/>
            <person name="Bonisoli-Alquati A."/>
            <person name="Canova L."/>
            <person name="Gianfranceschi L."/>
            <person name="Horner D.S."/>
            <person name="Saino N."/>
        </authorList>
    </citation>
    <scope>NUCLEOTIDE SEQUENCE [LARGE SCALE GENOMIC DNA]</scope>
    <source>
        <strain evidence="1">Chelidonia</strain>
        <tissue evidence="1">Blood</tissue>
    </source>
</reference>
<gene>
    <name evidence="1" type="ORF">DUI87_20737</name>
</gene>
<protein>
    <submittedName>
        <fullName evidence="1">Uncharacterized protein</fullName>
    </submittedName>
</protein>
<comment type="caution">
    <text evidence="1">The sequence shown here is derived from an EMBL/GenBank/DDBJ whole genome shotgun (WGS) entry which is preliminary data.</text>
</comment>
<name>A0A3M0K8S5_HIRRU</name>
<dbReference type="OrthoDB" id="9902985at2759"/>
<sequence>MQKIDLLRVYTISRLFCLVDHTDTRAGILESINLSIRSKVKKWLHLPSTTCDSLLYSSMRHRGLGLARLAGLNPSIQARRLHRLAQSSGEVIREALTEDDVEAKYTKLWIRAGGDEEEIPSLWTTRSTAVLEVPMKEELTKWERPTPKFKYPNPCNWRNKEFLKWKQMVSQGHGIEQFEDDTTSNACFIHYRGIPHRKLLTVLQL</sequence>
<accession>A0A3M0K8S5</accession>
<organism evidence="1 2">
    <name type="scientific">Hirundo rustica rustica</name>
    <dbReference type="NCBI Taxonomy" id="333673"/>
    <lineage>
        <taxon>Eukaryota</taxon>
        <taxon>Metazoa</taxon>
        <taxon>Chordata</taxon>
        <taxon>Craniata</taxon>
        <taxon>Vertebrata</taxon>
        <taxon>Euteleostomi</taxon>
        <taxon>Archelosauria</taxon>
        <taxon>Archosauria</taxon>
        <taxon>Dinosauria</taxon>
        <taxon>Saurischia</taxon>
        <taxon>Theropoda</taxon>
        <taxon>Coelurosauria</taxon>
        <taxon>Aves</taxon>
        <taxon>Neognathae</taxon>
        <taxon>Neoaves</taxon>
        <taxon>Telluraves</taxon>
        <taxon>Australaves</taxon>
        <taxon>Passeriformes</taxon>
        <taxon>Sylvioidea</taxon>
        <taxon>Hirundinidae</taxon>
        <taxon>Hirundo</taxon>
    </lineage>
</organism>
<proteinExistence type="predicted"/>
<dbReference type="Proteomes" id="UP000269221">
    <property type="component" value="Unassembled WGS sequence"/>
</dbReference>
<evidence type="ECO:0000313" key="1">
    <source>
        <dbReference type="EMBL" id="RMC03537.1"/>
    </source>
</evidence>
<keyword evidence="2" id="KW-1185">Reference proteome</keyword>
<evidence type="ECO:0000313" key="2">
    <source>
        <dbReference type="Proteomes" id="UP000269221"/>
    </source>
</evidence>
<dbReference type="AlphaFoldDB" id="A0A3M0K8S5"/>
<dbReference type="STRING" id="333673.A0A3M0K8S5"/>